<gene>
    <name evidence="1" type="ORF">CRYO30217_02771</name>
</gene>
<proteinExistence type="predicted"/>
<name>A0A916JPC9_9FLAO</name>
<dbReference type="RefSeq" id="WP_258542975.1">
    <property type="nucleotide sequence ID" value="NZ_OU015584.1"/>
</dbReference>
<sequence length="508" mass="59236">MRKILLAHIIFCISFLGIAQNDVVPLNNEFIYPFEHQLYEKHKENFHSGVKPFLRKDISSFVGDSLLTPLKCWASEPIASSKDCNLSMNISPLIHGVSLYQAGENIRFNYSAGLYTSISGKKLGLSGWYRYGQFPRFPFQDTSLFMREAVNGIGMNQGADHAHHYEFYLNYSPNQYFDITAGNGKHFWGDGYRSFLLSDNPSPYPFLRIMSSFWNVRYTNLYAMHVDNNYNGFQRKFVSSHQLSWNIVKNLNFTLYETVIFAHKDTLGNRNFDVNYLNPIIFFRPVEYSIGSNDNVLFGGSLKYTLADKYTFYTQLVFDEFLLSAFRENNGWWANKYGVQFGFKTYNIANIDGLSYQLEYNFARPFTFAHKYSVLNYGHLGQSLAHPLGANFYELTQIIRYQKDRWYFRLQTQYQDRGDNTTSANYGGDIFRSYLDRAGNFGHTIGQGEQHFVWWNQLSVSYVILNKFNLRGFIDYTFRTDRTGGKTKINNLLQVGIRTSFWNTYNDY</sequence>
<keyword evidence="2" id="KW-1185">Reference proteome</keyword>
<evidence type="ECO:0000313" key="1">
    <source>
        <dbReference type="EMBL" id="CAG5085486.1"/>
    </source>
</evidence>
<dbReference type="Proteomes" id="UP000683507">
    <property type="component" value="Chromosome"/>
</dbReference>
<accession>A0A916JPC9</accession>
<reference evidence="1" key="1">
    <citation type="submission" date="2021-04" db="EMBL/GenBank/DDBJ databases">
        <authorList>
            <person name="Rodrigo-Torres L."/>
            <person name="Arahal R. D."/>
            <person name="Lucena T."/>
        </authorList>
    </citation>
    <scope>NUCLEOTIDE SEQUENCE</scope>
    <source>
        <strain evidence="1">AS29M-1</strain>
    </source>
</reference>
<dbReference type="AlphaFoldDB" id="A0A916JPC9"/>
<protein>
    <recommendedName>
        <fullName evidence="3">Capsule assembly Wzi family protein</fullName>
    </recommendedName>
</protein>
<dbReference type="EMBL" id="OU015584">
    <property type="protein sequence ID" value="CAG5085486.1"/>
    <property type="molecule type" value="Genomic_DNA"/>
</dbReference>
<evidence type="ECO:0000313" key="2">
    <source>
        <dbReference type="Proteomes" id="UP000683507"/>
    </source>
</evidence>
<evidence type="ECO:0008006" key="3">
    <source>
        <dbReference type="Google" id="ProtNLM"/>
    </source>
</evidence>
<dbReference type="InterPro" id="IPR038636">
    <property type="entry name" value="Wzi_sf"/>
</dbReference>
<dbReference type="Gene3D" id="2.40.160.130">
    <property type="entry name" value="Capsule assembly protein Wzi"/>
    <property type="match status" value="1"/>
</dbReference>
<dbReference type="KEGG" id="ptan:CRYO30217_02771"/>
<organism evidence="1 2">
    <name type="scientific">Parvicella tangerina</name>
    <dbReference type="NCBI Taxonomy" id="2829795"/>
    <lineage>
        <taxon>Bacteria</taxon>
        <taxon>Pseudomonadati</taxon>
        <taxon>Bacteroidota</taxon>
        <taxon>Flavobacteriia</taxon>
        <taxon>Flavobacteriales</taxon>
        <taxon>Parvicellaceae</taxon>
        <taxon>Parvicella</taxon>
    </lineage>
</organism>